<dbReference type="InParanoid" id="A0A2S8SQH2"/>
<dbReference type="Proteomes" id="UP000237684">
    <property type="component" value="Unassembled WGS sequence"/>
</dbReference>
<accession>A0A2S8SQH2</accession>
<proteinExistence type="predicted"/>
<dbReference type="AlphaFoldDB" id="A0A2S8SQH2"/>
<dbReference type="EMBL" id="NIGF01000016">
    <property type="protein sequence ID" value="PQV63040.1"/>
    <property type="molecule type" value="Genomic_DNA"/>
</dbReference>
<organism evidence="1 2">
    <name type="scientific">Abditibacterium utsteinense</name>
    <dbReference type="NCBI Taxonomy" id="1960156"/>
    <lineage>
        <taxon>Bacteria</taxon>
        <taxon>Pseudomonadati</taxon>
        <taxon>Abditibacteriota</taxon>
        <taxon>Abditibacteriia</taxon>
        <taxon>Abditibacteriales</taxon>
        <taxon>Abditibacteriaceae</taxon>
        <taxon>Abditibacterium</taxon>
    </lineage>
</organism>
<gene>
    <name evidence="1" type="ORF">B1R32_11617</name>
</gene>
<comment type="caution">
    <text evidence="1">The sequence shown here is derived from an EMBL/GenBank/DDBJ whole genome shotgun (WGS) entry which is preliminary data.</text>
</comment>
<sequence>MFESSCSPQSLLIVRSTLETARLLKRLYPGLSAQIGELEEEVERAGQLLIDAGSVARARIALERIRGAQLKLEKLRNAEFRLVA</sequence>
<reference evidence="1 2" key="1">
    <citation type="journal article" date="2018" name="Syst. Appl. Microbiol.">
        <title>Abditibacterium utsteinense sp. nov., the first cultivated member of candidate phylum FBP, isolated from ice-free Antarctic soil samples.</title>
        <authorList>
            <person name="Tahon G."/>
            <person name="Tytgat B."/>
            <person name="Lebbe L."/>
            <person name="Carlier A."/>
            <person name="Willems A."/>
        </authorList>
    </citation>
    <scope>NUCLEOTIDE SEQUENCE [LARGE SCALE GENOMIC DNA]</scope>
    <source>
        <strain evidence="1 2">LMG 29911</strain>
    </source>
</reference>
<evidence type="ECO:0000313" key="1">
    <source>
        <dbReference type="EMBL" id="PQV63040.1"/>
    </source>
</evidence>
<dbReference type="RefSeq" id="WP_106380784.1">
    <property type="nucleotide sequence ID" value="NZ_NIGF01000016.1"/>
</dbReference>
<evidence type="ECO:0000313" key="2">
    <source>
        <dbReference type="Proteomes" id="UP000237684"/>
    </source>
</evidence>
<name>A0A2S8SQH2_9BACT</name>
<keyword evidence="2" id="KW-1185">Reference proteome</keyword>
<protein>
    <submittedName>
        <fullName evidence="1">Uncharacterized protein</fullName>
    </submittedName>
</protein>